<dbReference type="Proteomes" id="UP000549052">
    <property type="component" value="Unassembled WGS sequence"/>
</dbReference>
<keyword evidence="3" id="KW-1185">Reference proteome</keyword>
<feature type="region of interest" description="Disordered" evidence="1">
    <location>
        <begin position="1"/>
        <end position="22"/>
    </location>
</feature>
<evidence type="ECO:0000256" key="1">
    <source>
        <dbReference type="SAM" id="MobiDB-lite"/>
    </source>
</evidence>
<feature type="compositionally biased region" description="Polar residues" evidence="1">
    <location>
        <begin position="1"/>
        <end position="15"/>
    </location>
</feature>
<proteinExistence type="predicted"/>
<sequence>MTKHSSALSPMTNRKTGFGDAGRRDFNKALWPFGIEAIRTHIPKGCCYRLRIAPDDANEFNVIVTTNRDLTDEEKELIAVAYYQTTPFVLPSDITFTVFDGGICD</sequence>
<accession>A0A839EJF3</accession>
<organism evidence="2 3">
    <name type="scientific">Phyllobacterium myrsinacearum</name>
    <dbReference type="NCBI Taxonomy" id="28101"/>
    <lineage>
        <taxon>Bacteria</taxon>
        <taxon>Pseudomonadati</taxon>
        <taxon>Pseudomonadota</taxon>
        <taxon>Alphaproteobacteria</taxon>
        <taxon>Hyphomicrobiales</taxon>
        <taxon>Phyllobacteriaceae</taxon>
        <taxon>Phyllobacterium</taxon>
    </lineage>
</organism>
<reference evidence="2 3" key="1">
    <citation type="submission" date="2020-07" db="EMBL/GenBank/DDBJ databases">
        <title>Genomic Encyclopedia of Type Strains, Phase IV (KMG-V): Genome sequencing to study the core and pangenomes of soil and plant-associated prokaryotes.</title>
        <authorList>
            <person name="Whitman W."/>
        </authorList>
    </citation>
    <scope>NUCLEOTIDE SEQUENCE [LARGE SCALE GENOMIC DNA]</scope>
    <source>
        <strain evidence="2 3">AN3</strain>
    </source>
</reference>
<evidence type="ECO:0000313" key="2">
    <source>
        <dbReference type="EMBL" id="MBA8878992.1"/>
    </source>
</evidence>
<evidence type="ECO:0000313" key="3">
    <source>
        <dbReference type="Proteomes" id="UP000549052"/>
    </source>
</evidence>
<dbReference type="RefSeq" id="WP_182549669.1">
    <property type="nucleotide sequence ID" value="NZ_JACGXN010000003.1"/>
</dbReference>
<gene>
    <name evidence="2" type="ORF">FHW16_002710</name>
</gene>
<protein>
    <submittedName>
        <fullName evidence="2">Uncharacterized protein</fullName>
    </submittedName>
</protein>
<name>A0A839EJF3_9HYPH</name>
<dbReference type="EMBL" id="JACGXN010000003">
    <property type="protein sequence ID" value="MBA8878992.1"/>
    <property type="molecule type" value="Genomic_DNA"/>
</dbReference>
<dbReference type="AlphaFoldDB" id="A0A839EJF3"/>
<comment type="caution">
    <text evidence="2">The sequence shown here is derived from an EMBL/GenBank/DDBJ whole genome shotgun (WGS) entry which is preliminary data.</text>
</comment>